<feature type="compositionally biased region" description="Polar residues" evidence="1">
    <location>
        <begin position="296"/>
        <end position="306"/>
    </location>
</feature>
<feature type="transmembrane region" description="Helical" evidence="2">
    <location>
        <begin position="72"/>
        <end position="91"/>
    </location>
</feature>
<keyword evidence="4" id="KW-1185">Reference proteome</keyword>
<dbReference type="GeneID" id="43580276"/>
<feature type="compositionally biased region" description="Pro residues" evidence="1">
    <location>
        <begin position="216"/>
        <end position="228"/>
    </location>
</feature>
<dbReference type="AlphaFoldDB" id="A0A5E8B7Y0"/>
<feature type="region of interest" description="Disordered" evidence="1">
    <location>
        <begin position="216"/>
        <end position="249"/>
    </location>
</feature>
<gene>
    <name evidence="3" type="ORF">SAPINGB_P001454</name>
</gene>
<evidence type="ECO:0000256" key="1">
    <source>
        <dbReference type="SAM" id="MobiDB-lite"/>
    </source>
</evidence>
<protein>
    <submittedName>
        <fullName evidence="3">Uncharacterized protein</fullName>
    </submittedName>
</protein>
<evidence type="ECO:0000313" key="4">
    <source>
        <dbReference type="Proteomes" id="UP000398389"/>
    </source>
</evidence>
<evidence type="ECO:0000256" key="2">
    <source>
        <dbReference type="SAM" id="Phobius"/>
    </source>
</evidence>
<reference evidence="3 4" key="1">
    <citation type="submission" date="2019-09" db="EMBL/GenBank/DDBJ databases">
        <authorList>
            <person name="Brejova B."/>
        </authorList>
    </citation>
    <scope>NUCLEOTIDE SEQUENCE [LARGE SCALE GENOMIC DNA]</scope>
</reference>
<name>A0A5E8B7Y0_9ASCO</name>
<feature type="transmembrane region" description="Helical" evidence="2">
    <location>
        <begin position="185"/>
        <end position="211"/>
    </location>
</feature>
<feature type="region of interest" description="Disordered" evidence="1">
    <location>
        <begin position="293"/>
        <end position="351"/>
    </location>
</feature>
<feature type="transmembrane region" description="Helical" evidence="2">
    <location>
        <begin position="106"/>
        <end position="128"/>
    </location>
</feature>
<sequence>MSLRQQENEDTVSRQSVLRHASEDHNYYHRDHYTDWDSSYRRRSSSPFSTNFNYHTHGYEQSCSPSLFQVRLVTGAFSLFMTCVLIVQFFYQLNHKYTGLNGENPVVLIGLFTTFCWLVFYSAFFLTFPSQSTDSYYTRSRLQDIAPQLEDDPWNIDVTGNYIRPPNVLENSNIEISKEITLRKAVIGSVLITFINIMAGANFAYALYIYITNDQPPPPPPPSPPPPPPHHHHNDPYYDDPNDPTYNRPNTPGGNAFFTAIFFFFSFCFLVFSFSTLISKLKKEKINRALQRLREQSSQTSPTSIEPQVPPLSESEVSSANEESEPVSLPKYSTFDLGPPPSYSTFDNSQQ</sequence>
<dbReference type="EMBL" id="CABVLU010000001">
    <property type="protein sequence ID" value="VVT46922.1"/>
    <property type="molecule type" value="Genomic_DNA"/>
</dbReference>
<keyword evidence="2" id="KW-0812">Transmembrane</keyword>
<organism evidence="3 4">
    <name type="scientific">Magnusiomyces paraingens</name>
    <dbReference type="NCBI Taxonomy" id="2606893"/>
    <lineage>
        <taxon>Eukaryota</taxon>
        <taxon>Fungi</taxon>
        <taxon>Dikarya</taxon>
        <taxon>Ascomycota</taxon>
        <taxon>Saccharomycotina</taxon>
        <taxon>Dipodascomycetes</taxon>
        <taxon>Dipodascales</taxon>
        <taxon>Dipodascaceae</taxon>
        <taxon>Magnusiomyces</taxon>
    </lineage>
</organism>
<proteinExistence type="predicted"/>
<accession>A0A5E8B7Y0</accession>
<dbReference type="Proteomes" id="UP000398389">
    <property type="component" value="Unassembled WGS sequence"/>
</dbReference>
<evidence type="ECO:0000313" key="3">
    <source>
        <dbReference type="EMBL" id="VVT46922.1"/>
    </source>
</evidence>
<dbReference type="RefSeq" id="XP_031852067.1">
    <property type="nucleotide sequence ID" value="XM_031996176.1"/>
</dbReference>
<keyword evidence="2" id="KW-0472">Membrane</keyword>
<feature type="transmembrane region" description="Helical" evidence="2">
    <location>
        <begin position="256"/>
        <end position="278"/>
    </location>
</feature>
<keyword evidence="2" id="KW-1133">Transmembrane helix</keyword>